<dbReference type="RefSeq" id="WP_185678023.1">
    <property type="nucleotide sequence ID" value="NZ_JACLAX010000002.1"/>
</dbReference>
<name>A0A7X1KNZ1_9SPHN</name>
<accession>A0A7X1KNZ1</accession>
<protein>
    <submittedName>
        <fullName evidence="3">Acetyltransferase</fullName>
    </submittedName>
</protein>
<dbReference type="SUPFAM" id="SSF55729">
    <property type="entry name" value="Acyl-CoA N-acyltransferases (Nat)"/>
    <property type="match status" value="1"/>
</dbReference>
<proteinExistence type="predicted"/>
<evidence type="ECO:0000313" key="4">
    <source>
        <dbReference type="Proteomes" id="UP000551327"/>
    </source>
</evidence>
<gene>
    <name evidence="3" type="ORF">H7F53_03160</name>
</gene>
<dbReference type="InterPro" id="IPR054597">
    <property type="entry name" value="FeeM_cat"/>
</dbReference>
<feature type="domain" description="N-acyl amino acid synthase FeeM catalytic core" evidence="2">
    <location>
        <begin position="51"/>
        <end position="199"/>
    </location>
</feature>
<evidence type="ECO:0000313" key="3">
    <source>
        <dbReference type="EMBL" id="MBC2668142.1"/>
    </source>
</evidence>
<dbReference type="Pfam" id="PF21926">
    <property type="entry name" value="FeeM"/>
    <property type="match status" value="1"/>
</dbReference>
<feature type="region of interest" description="Disordered" evidence="1">
    <location>
        <begin position="250"/>
        <end position="288"/>
    </location>
</feature>
<dbReference type="Proteomes" id="UP000551327">
    <property type="component" value="Unassembled WGS sequence"/>
</dbReference>
<dbReference type="Gene3D" id="3.40.630.30">
    <property type="match status" value="1"/>
</dbReference>
<dbReference type="GO" id="GO:0016740">
    <property type="term" value="F:transferase activity"/>
    <property type="evidence" value="ECO:0007669"/>
    <property type="project" value="UniProtKB-KW"/>
</dbReference>
<keyword evidence="3" id="KW-0808">Transferase</keyword>
<keyword evidence="4" id="KW-1185">Reference proteome</keyword>
<dbReference type="AlphaFoldDB" id="A0A7X1KNZ1"/>
<sequence>MEHPLSKLARRFRSISDVGLHTFDLPDREDASVEKTITVRLADVEGERNTATALIKRKYSSRGYGAHHKVPNRSNAVTFTASTNGNLIGTLSLTVDSPLGLACDKTFKAELDAYRAVPGAKLCELTRFAFDTSRPSLHLLASLFHIIFIYGTHHYNCTDLFIEVAARHRRFYQAMLGFKPAAEPRVNDAVGVTSHLMVLKVADIRRMIDEHKRDPKAAGHSLYVYFFSRQEELGIYQRLASPLAEPAAHSRWRHGARPSGAAEDPAVPGWRRRRELRRNRPVLHTSPA</sequence>
<dbReference type="EMBL" id="JACLAX010000002">
    <property type="protein sequence ID" value="MBC2668142.1"/>
    <property type="molecule type" value="Genomic_DNA"/>
</dbReference>
<organism evidence="3 4">
    <name type="scientific">Novosphingobium piscinae</name>
    <dbReference type="NCBI Taxonomy" id="1507448"/>
    <lineage>
        <taxon>Bacteria</taxon>
        <taxon>Pseudomonadati</taxon>
        <taxon>Pseudomonadota</taxon>
        <taxon>Alphaproteobacteria</taxon>
        <taxon>Sphingomonadales</taxon>
        <taxon>Sphingomonadaceae</taxon>
        <taxon>Novosphingobium</taxon>
    </lineage>
</organism>
<dbReference type="InterPro" id="IPR016181">
    <property type="entry name" value="Acyl_CoA_acyltransferase"/>
</dbReference>
<evidence type="ECO:0000259" key="2">
    <source>
        <dbReference type="Pfam" id="PF21926"/>
    </source>
</evidence>
<evidence type="ECO:0000256" key="1">
    <source>
        <dbReference type="SAM" id="MobiDB-lite"/>
    </source>
</evidence>
<comment type="caution">
    <text evidence="3">The sequence shown here is derived from an EMBL/GenBank/DDBJ whole genome shotgun (WGS) entry which is preliminary data.</text>
</comment>
<feature type="compositionally biased region" description="Basic residues" evidence="1">
    <location>
        <begin position="270"/>
        <end position="281"/>
    </location>
</feature>
<reference evidence="3 4" key="1">
    <citation type="submission" date="2020-08" db="EMBL/GenBank/DDBJ databases">
        <title>The genome sequence of type strain Novosphingobium piscinae KCTC 42194.</title>
        <authorList>
            <person name="Liu Y."/>
        </authorList>
    </citation>
    <scope>NUCLEOTIDE SEQUENCE [LARGE SCALE GENOMIC DNA]</scope>
    <source>
        <strain evidence="3 4">KCTC 42194</strain>
    </source>
</reference>